<reference evidence="2" key="1">
    <citation type="submission" date="2013-04" db="EMBL/GenBank/DDBJ databases">
        <authorList>
            <person name="Qu J."/>
            <person name="Murali S.C."/>
            <person name="Bandaranaike D."/>
            <person name="Bellair M."/>
            <person name="Blankenburg K."/>
            <person name="Chao H."/>
            <person name="Dinh H."/>
            <person name="Doddapaneni H."/>
            <person name="Downs B."/>
            <person name="Dugan-Rocha S."/>
            <person name="Elkadiri S."/>
            <person name="Gnanaolivu R.D."/>
            <person name="Hernandez B."/>
            <person name="Javaid M."/>
            <person name="Jayaseelan J.C."/>
            <person name="Lee S."/>
            <person name="Li M."/>
            <person name="Ming W."/>
            <person name="Munidasa M."/>
            <person name="Muniz J."/>
            <person name="Nguyen L."/>
            <person name="Ongeri F."/>
            <person name="Osuji N."/>
            <person name="Pu L.-L."/>
            <person name="Puazo M."/>
            <person name="Qu C."/>
            <person name="Quiroz J."/>
            <person name="Raj R."/>
            <person name="Weissenberger G."/>
            <person name="Xin Y."/>
            <person name="Zou X."/>
            <person name="Han Y."/>
            <person name="Richards S."/>
            <person name="Worley K."/>
            <person name="Muzny D."/>
            <person name="Gibbs R."/>
        </authorList>
    </citation>
    <scope>NUCLEOTIDE SEQUENCE</scope>
    <source>
        <strain evidence="2">Sampled in the wild</strain>
    </source>
</reference>
<name>A0A8K0KQ68_LADFU</name>
<feature type="domain" description="Endonuclease/exonuclease/phosphatase" evidence="1">
    <location>
        <begin position="102"/>
        <end position="219"/>
    </location>
</feature>
<reference evidence="2" key="2">
    <citation type="submission" date="2017-10" db="EMBL/GenBank/DDBJ databases">
        <title>Ladona fulva Genome sequencing and assembly.</title>
        <authorList>
            <person name="Murali S."/>
            <person name="Richards S."/>
            <person name="Bandaranaike D."/>
            <person name="Bellair M."/>
            <person name="Blankenburg K."/>
            <person name="Chao H."/>
            <person name="Dinh H."/>
            <person name="Doddapaneni H."/>
            <person name="Dugan-Rocha S."/>
            <person name="Elkadiri S."/>
            <person name="Gnanaolivu R."/>
            <person name="Hernandez B."/>
            <person name="Skinner E."/>
            <person name="Javaid M."/>
            <person name="Lee S."/>
            <person name="Li M."/>
            <person name="Ming W."/>
            <person name="Munidasa M."/>
            <person name="Muniz J."/>
            <person name="Nguyen L."/>
            <person name="Hughes D."/>
            <person name="Osuji N."/>
            <person name="Pu L.-L."/>
            <person name="Puazo M."/>
            <person name="Qu C."/>
            <person name="Quiroz J."/>
            <person name="Raj R."/>
            <person name="Weissenberger G."/>
            <person name="Xin Y."/>
            <person name="Zou X."/>
            <person name="Han Y."/>
            <person name="Worley K."/>
            <person name="Muzny D."/>
            <person name="Gibbs R."/>
        </authorList>
    </citation>
    <scope>NUCLEOTIDE SEQUENCE</scope>
    <source>
        <strain evidence="2">Sampled in the wild</strain>
    </source>
</reference>
<evidence type="ECO:0000313" key="3">
    <source>
        <dbReference type="Proteomes" id="UP000792457"/>
    </source>
</evidence>
<accession>A0A8K0KQ68</accession>
<proteinExistence type="predicted"/>
<evidence type="ECO:0000259" key="1">
    <source>
        <dbReference type="Pfam" id="PF14529"/>
    </source>
</evidence>
<dbReference type="Proteomes" id="UP000792457">
    <property type="component" value="Unassembled WGS sequence"/>
</dbReference>
<dbReference type="Gene3D" id="3.60.10.10">
    <property type="entry name" value="Endonuclease/exonuclease/phosphatase"/>
    <property type="match status" value="2"/>
</dbReference>
<dbReference type="OrthoDB" id="6781244at2759"/>
<evidence type="ECO:0000313" key="2">
    <source>
        <dbReference type="EMBL" id="KAG8238797.1"/>
    </source>
</evidence>
<dbReference type="PANTHER" id="PTHR33273">
    <property type="entry name" value="DOMAIN-CONTAINING PROTEIN, PUTATIVE-RELATED"/>
    <property type="match status" value="1"/>
</dbReference>
<dbReference type="InterPro" id="IPR036691">
    <property type="entry name" value="Endo/exonu/phosph_ase_sf"/>
</dbReference>
<dbReference type="AlphaFoldDB" id="A0A8K0KQ68"/>
<comment type="caution">
    <text evidence="2">The sequence shown here is derived from an EMBL/GenBank/DDBJ whole genome shotgun (WGS) entry which is preliminary data.</text>
</comment>
<sequence>MGIPFLQANLQHSRAATGVLEEILSRGKIKVALIQEPWCYKGRIRGLYLRGGQIIPCTSADLPRACIYVNEVDAMPLPQLSTMDLAAAVLSFQERNMIRRIVICSSYLPYDAPDLPPNRELEDLVNFCKTKSWDLLVGCDSNSHHSVWGSSDVNPRGESLLEYLMTTELQLLNRGSQPTFRNNVKEKVIDITLCTSNIVHKIKRWRVSGETSLSDHCHILFTLSEEARQAIAYRDPKATNWDLYYIELTRDVEGISQHKFRNQDEIEASVTFLHRSIISSYEKICPLKVTKEGQQLPWSRACIYINGVHAMPLPQLSTTDLVAAVLSFQERNMIRRIVICSSYLPYDSPDPPPNTELEDLVNFCKTKSWELLVGCDSNSRHSVWGSSDVNPSGESLLEYLMTTELQLLNRGSQPTFRNSVREELIDITLCTSNIVHKIKEWRLSGETSLFDHCHILFTLNEEARKVIAYRDPKAINWDPYRSELKRDIEGISQHKFRNQDEIEVSVTFLHRSIISSYEKSCPLKVKKEGQKLS</sequence>
<dbReference type="Pfam" id="PF14529">
    <property type="entry name" value="Exo_endo_phos_2"/>
    <property type="match status" value="2"/>
</dbReference>
<protein>
    <recommendedName>
        <fullName evidence="1">Endonuclease/exonuclease/phosphatase domain-containing protein</fullName>
    </recommendedName>
</protein>
<dbReference type="SUPFAM" id="SSF56219">
    <property type="entry name" value="DNase I-like"/>
    <property type="match status" value="2"/>
</dbReference>
<dbReference type="PANTHER" id="PTHR33273:SF4">
    <property type="entry name" value="ENDONUCLEASE_EXONUCLEASE_PHOSPHATASE DOMAIN-CONTAINING PROTEIN"/>
    <property type="match status" value="1"/>
</dbReference>
<dbReference type="GO" id="GO:0003824">
    <property type="term" value="F:catalytic activity"/>
    <property type="evidence" value="ECO:0007669"/>
    <property type="project" value="InterPro"/>
</dbReference>
<keyword evidence="3" id="KW-1185">Reference proteome</keyword>
<dbReference type="InterPro" id="IPR005135">
    <property type="entry name" value="Endo/exonuclease/phosphatase"/>
</dbReference>
<feature type="domain" description="Endonuclease/exonuclease/phosphatase" evidence="1">
    <location>
        <begin position="337"/>
        <end position="455"/>
    </location>
</feature>
<organism evidence="2 3">
    <name type="scientific">Ladona fulva</name>
    <name type="common">Scarce chaser dragonfly</name>
    <name type="synonym">Libellula fulva</name>
    <dbReference type="NCBI Taxonomy" id="123851"/>
    <lineage>
        <taxon>Eukaryota</taxon>
        <taxon>Metazoa</taxon>
        <taxon>Ecdysozoa</taxon>
        <taxon>Arthropoda</taxon>
        <taxon>Hexapoda</taxon>
        <taxon>Insecta</taxon>
        <taxon>Pterygota</taxon>
        <taxon>Palaeoptera</taxon>
        <taxon>Odonata</taxon>
        <taxon>Epiprocta</taxon>
        <taxon>Anisoptera</taxon>
        <taxon>Libelluloidea</taxon>
        <taxon>Libellulidae</taxon>
        <taxon>Ladona</taxon>
    </lineage>
</organism>
<dbReference type="EMBL" id="KZ309439">
    <property type="protein sequence ID" value="KAG8238797.1"/>
    <property type="molecule type" value="Genomic_DNA"/>
</dbReference>
<gene>
    <name evidence="2" type="ORF">J437_LFUL017577</name>
</gene>
<dbReference type="CDD" id="cd09077">
    <property type="entry name" value="R1-I-EN"/>
    <property type="match status" value="1"/>
</dbReference>